<accession>A0A0R2KBX5</accession>
<evidence type="ECO:0000313" key="2">
    <source>
        <dbReference type="Proteomes" id="UP000051491"/>
    </source>
</evidence>
<evidence type="ECO:0000313" key="1">
    <source>
        <dbReference type="EMBL" id="KRN86985.1"/>
    </source>
</evidence>
<dbReference type="AlphaFoldDB" id="A0A0R2KBX5"/>
<protein>
    <submittedName>
        <fullName evidence="1">Uncharacterized protein</fullName>
    </submittedName>
</protein>
<proteinExistence type="predicted"/>
<dbReference type="EMBL" id="JQBK01000010">
    <property type="protein sequence ID" value="KRN86985.1"/>
    <property type="molecule type" value="Genomic_DNA"/>
</dbReference>
<dbReference type="RefSeq" id="WP_156408616.1">
    <property type="nucleotide sequence ID" value="NZ_JQBK01000010.1"/>
</dbReference>
<gene>
    <name evidence="1" type="ORF">IV43_GL000102</name>
</gene>
<reference evidence="1 2" key="1">
    <citation type="journal article" date="2015" name="Genome Announc.">
        <title>Expanding the biotechnology potential of lactobacilli through comparative genomics of 213 strains and associated genera.</title>
        <authorList>
            <person name="Sun Z."/>
            <person name="Harris H.M."/>
            <person name="McCann A."/>
            <person name="Guo C."/>
            <person name="Argimon S."/>
            <person name="Zhang W."/>
            <person name="Yang X."/>
            <person name="Jeffery I.B."/>
            <person name="Cooney J.C."/>
            <person name="Kagawa T.F."/>
            <person name="Liu W."/>
            <person name="Song Y."/>
            <person name="Salvetti E."/>
            <person name="Wrobel A."/>
            <person name="Rasinkangas P."/>
            <person name="Parkhill J."/>
            <person name="Rea M.C."/>
            <person name="O'Sullivan O."/>
            <person name="Ritari J."/>
            <person name="Douillard F.P."/>
            <person name="Paul Ross R."/>
            <person name="Yang R."/>
            <person name="Briner A.E."/>
            <person name="Felis G.E."/>
            <person name="de Vos W.M."/>
            <person name="Barrangou R."/>
            <person name="Klaenhammer T.R."/>
            <person name="Caufield P.W."/>
            <person name="Cui Y."/>
            <person name="Zhang H."/>
            <person name="O'Toole P.W."/>
        </authorList>
    </citation>
    <scope>NUCLEOTIDE SEQUENCE [LARGE SCALE GENOMIC DNA]</scope>
    <source>
        <strain evidence="1 2">DSM 15353</strain>
    </source>
</reference>
<name>A0A0R2KBX5_9LACO</name>
<comment type="caution">
    <text evidence="1">The sequence shown here is derived from an EMBL/GenBank/DDBJ whole genome shotgun (WGS) entry which is preliminary data.</text>
</comment>
<sequence>MLRLVGLLLFLLIVLALASNVTDDLYGYSKSKRKNNLSFSDWRKENIYNDIFLPKK</sequence>
<dbReference type="Proteomes" id="UP000051491">
    <property type="component" value="Unassembled WGS sequence"/>
</dbReference>
<organism evidence="1 2">
    <name type="scientific">Ligilactobacillus acidipiscis</name>
    <dbReference type="NCBI Taxonomy" id="89059"/>
    <lineage>
        <taxon>Bacteria</taxon>
        <taxon>Bacillati</taxon>
        <taxon>Bacillota</taxon>
        <taxon>Bacilli</taxon>
        <taxon>Lactobacillales</taxon>
        <taxon>Lactobacillaceae</taxon>
        <taxon>Ligilactobacillus</taxon>
    </lineage>
</organism>
<dbReference type="OrthoDB" id="9966306at2"/>
<dbReference type="PATRIC" id="fig|89059.3.peg.104"/>